<name>E0N7B7_NEIM3</name>
<gene>
    <name evidence="1" type="ORF">HMPREF0602_0397</name>
</gene>
<dbReference type="AlphaFoldDB" id="E0N7B7"/>
<protein>
    <submittedName>
        <fullName evidence="1">Uncharacterized protein</fullName>
    </submittedName>
</protein>
<evidence type="ECO:0000313" key="2">
    <source>
        <dbReference type="Proteomes" id="UP000005526"/>
    </source>
</evidence>
<dbReference type="EMBL" id="AEEF01000022">
    <property type="protein sequence ID" value="EFM05099.1"/>
    <property type="molecule type" value="Genomic_DNA"/>
</dbReference>
<dbReference type="HOGENOM" id="CLU_3155272_0_0_4"/>
<proteinExistence type="predicted"/>
<accession>E0N7B7</accession>
<evidence type="ECO:0000313" key="1">
    <source>
        <dbReference type="EMBL" id="EFM05099.1"/>
    </source>
</evidence>
<comment type="caution">
    <text evidence="1">The sequence shown here is derived from an EMBL/GenBank/DDBJ whole genome shotgun (WGS) entry which is preliminary data.</text>
</comment>
<sequence length="48" mass="5609">MSNLWGRYYFDTFRKKAKEGENFKGNKNLNGNLGKSGFDTFRCKVGRK</sequence>
<organism evidence="1 2">
    <name type="scientific">Neisseria meningitidis serogroup B (strain ATCC 13091 / M2091)</name>
    <dbReference type="NCBI Taxonomy" id="862513"/>
    <lineage>
        <taxon>Bacteria</taxon>
        <taxon>Pseudomonadati</taxon>
        <taxon>Pseudomonadota</taxon>
        <taxon>Betaproteobacteria</taxon>
        <taxon>Neisseriales</taxon>
        <taxon>Neisseriaceae</taxon>
        <taxon>Neisseria</taxon>
    </lineage>
</organism>
<reference evidence="1 2" key="1">
    <citation type="submission" date="2010-07" db="EMBL/GenBank/DDBJ databases">
        <authorList>
            <person name="Muzny D."/>
            <person name="Qin X."/>
            <person name="Deng J."/>
            <person name="Jiang H."/>
            <person name="Liu Y."/>
            <person name="Qu J."/>
            <person name="Song X.-Z."/>
            <person name="Zhang L."/>
            <person name="Thornton R."/>
            <person name="Coyle M."/>
            <person name="Francisco L."/>
            <person name="Jackson L."/>
            <person name="Javaid M."/>
            <person name="Korchina V."/>
            <person name="Kovar C."/>
            <person name="Mata R."/>
            <person name="Mathew T."/>
            <person name="Ngo R."/>
            <person name="Nguyen L."/>
            <person name="Nguyen N."/>
            <person name="Okwuonu G."/>
            <person name="Ongeri F."/>
            <person name="Pham C."/>
            <person name="Simmons D."/>
            <person name="Wilczek-Boney K."/>
            <person name="Hale W."/>
            <person name="Jakkamsetti A."/>
            <person name="Pham P."/>
            <person name="Ruth R."/>
            <person name="San Lucas F."/>
            <person name="Warren J."/>
            <person name="Zhang J."/>
            <person name="Zhao Z."/>
            <person name="Zhou C."/>
            <person name="Zhu D."/>
            <person name="Lee S."/>
            <person name="Bess C."/>
            <person name="Blankenburg K."/>
            <person name="Forbes L."/>
            <person name="Fu Q."/>
            <person name="Gubbala S."/>
            <person name="Hirani K."/>
            <person name="Jayaseelan J.C."/>
            <person name="Lara F."/>
            <person name="Munidasa M."/>
            <person name="Palculict T."/>
            <person name="Patil S."/>
            <person name="Pu L.-L."/>
            <person name="Saada N."/>
            <person name="Tang L."/>
            <person name="Weissenberger G."/>
            <person name="Zhu Y."/>
            <person name="Hemphill L."/>
            <person name="Shang Y."/>
            <person name="Youmans B."/>
            <person name="Ayvaz T."/>
            <person name="Ross M."/>
            <person name="Santibanez J."/>
            <person name="Aqrawi P."/>
            <person name="Gross S."/>
            <person name="Joshi V."/>
            <person name="Fowler G."/>
            <person name="Nazareth L."/>
            <person name="Reid J."/>
            <person name="Worley K."/>
            <person name="Petrosino J."/>
            <person name="Highlander S."/>
            <person name="Gibbs R."/>
        </authorList>
    </citation>
    <scope>NUCLEOTIDE SEQUENCE [LARGE SCALE GENOMIC DNA]</scope>
    <source>
        <strain evidence="1 2">ATCC 13091</strain>
    </source>
</reference>
<dbReference type="Proteomes" id="UP000005526">
    <property type="component" value="Unassembled WGS sequence"/>
</dbReference>